<proteinExistence type="predicted"/>
<comment type="caution">
    <text evidence="1">The sequence shown here is derived from an EMBL/GenBank/DDBJ whole genome shotgun (WGS) entry which is preliminary data.</text>
</comment>
<evidence type="ECO:0000313" key="1">
    <source>
        <dbReference type="EMBL" id="OYV71645.1"/>
    </source>
</evidence>
<reference evidence="1 2" key="1">
    <citation type="submission" date="2017-03" db="EMBL/GenBank/DDBJ databases">
        <title>Lifting the veil on microbial sulfur biogeochemistry in mining wastewaters.</title>
        <authorList>
            <person name="Kantor R.S."/>
            <person name="Colenbrander Nelson T."/>
            <person name="Marshall S."/>
            <person name="Bennett D."/>
            <person name="Apte S."/>
            <person name="Camacho D."/>
            <person name="Thomas B.C."/>
            <person name="Warren L.A."/>
            <person name="Banfield J.F."/>
        </authorList>
    </citation>
    <scope>NUCLEOTIDE SEQUENCE [LARGE SCALE GENOMIC DNA]</scope>
    <source>
        <strain evidence="1">21-59-9</strain>
    </source>
</reference>
<evidence type="ECO:0000313" key="2">
    <source>
        <dbReference type="Proteomes" id="UP000216779"/>
    </source>
</evidence>
<dbReference type="Proteomes" id="UP000216779">
    <property type="component" value="Unassembled WGS sequence"/>
</dbReference>
<name>A0A257SER9_9PROT</name>
<organism evidence="1 2">
    <name type="scientific">Acidithiobacillus ferrivorans</name>
    <dbReference type="NCBI Taxonomy" id="160808"/>
    <lineage>
        <taxon>Bacteria</taxon>
        <taxon>Pseudomonadati</taxon>
        <taxon>Pseudomonadota</taxon>
        <taxon>Acidithiobacillia</taxon>
        <taxon>Acidithiobacillales</taxon>
        <taxon>Acidithiobacillaceae</taxon>
        <taxon>Acidithiobacillus</taxon>
    </lineage>
</organism>
<accession>A0A257SER9</accession>
<protein>
    <submittedName>
        <fullName evidence="1">Uncharacterized protein</fullName>
    </submittedName>
</protein>
<gene>
    <name evidence="1" type="ORF">B7Z70_16160</name>
</gene>
<feature type="non-terminal residue" evidence="1">
    <location>
        <position position="1"/>
    </location>
</feature>
<sequence>QRKADPEHQRLAQEIQDDPSLKGMANTAYKQGMGRARQEREAQLEQDRKVLRAAAHKLGRRAEKVGSNAGKQTEIQREFVELVQRGVGLGVNEKALLSNSQGMKR</sequence>
<dbReference type="AlphaFoldDB" id="A0A257SER9"/>
<dbReference type="EMBL" id="NCBC01001012">
    <property type="protein sequence ID" value="OYV71645.1"/>
    <property type="molecule type" value="Genomic_DNA"/>
</dbReference>